<proteinExistence type="predicted"/>
<dbReference type="PANTHER" id="PTHR43267:SF1">
    <property type="entry name" value="TRNA THREONYLCARBAMOYLADENOSINE DEHYDRATASE"/>
    <property type="match status" value="1"/>
</dbReference>
<dbReference type="HOGENOM" id="CLU_013325_10_4_0"/>
<dbReference type="EnsemblBacteria" id="ACZ19809">
    <property type="protein sequence ID" value="ACZ19809"/>
    <property type="gene ID" value="Taci_1588"/>
</dbReference>
<feature type="domain" description="THIF-type NAD/FAD binding fold" evidence="1">
    <location>
        <begin position="40"/>
        <end position="250"/>
    </location>
</feature>
<protein>
    <submittedName>
        <fullName evidence="2">UBA/THIF-type NAD/FAD binding protein</fullName>
    </submittedName>
</protein>
<dbReference type="KEGG" id="tai:Taci_1588"/>
<gene>
    <name evidence="2" type="ordered locus">Taci_1588</name>
</gene>
<evidence type="ECO:0000313" key="3">
    <source>
        <dbReference type="Proteomes" id="UP000002030"/>
    </source>
</evidence>
<dbReference type="GO" id="GO:0061504">
    <property type="term" value="P:cyclic threonylcarbamoyladenosine biosynthetic process"/>
    <property type="evidence" value="ECO:0007669"/>
    <property type="project" value="TreeGrafter"/>
</dbReference>
<dbReference type="OrthoDB" id="9804286at2"/>
<evidence type="ECO:0000259" key="1">
    <source>
        <dbReference type="Pfam" id="PF00899"/>
    </source>
</evidence>
<keyword evidence="3" id="KW-1185">Reference proteome</keyword>
<dbReference type="InterPro" id="IPR000594">
    <property type="entry name" value="ThiF_NAD_FAD-bd"/>
</dbReference>
<sequence length="259" mass="27774">MSEIRYLSLAEVEEFAASRGIPRREAELALLAQGACPERYRRNVGTLGLEGQRRLLESQVAVVGCGGIGGYVVEMLARVGVGRLRLADGDVFCENNLNRQLLCREGDLGLPKVRAAAIRVREVNRAVEVEEFFGYVDEANVMDFIAGCSVVVDGLDNGSTRRTLSRACLEAGIPLVHGAIGGFYAQVGVSLGGPLGRFIAAMPDRGEEVCLGNPPFTPALAASLEVCEAVKLLTGVSEVLADQLLWADLKGHCFMRLNP</sequence>
<dbReference type="Pfam" id="PF00899">
    <property type="entry name" value="ThiF"/>
    <property type="match status" value="1"/>
</dbReference>
<dbReference type="CDD" id="cd00757">
    <property type="entry name" value="ThiF_MoeB_HesA_family"/>
    <property type="match status" value="1"/>
</dbReference>
<organism evidence="2 3">
    <name type="scientific">Thermanaerovibrio acidaminovorans (strain ATCC 49978 / DSM 6589 / Su883)</name>
    <name type="common">Selenomonas acidaminovorans</name>
    <dbReference type="NCBI Taxonomy" id="525903"/>
    <lineage>
        <taxon>Bacteria</taxon>
        <taxon>Thermotogati</taxon>
        <taxon>Synergistota</taxon>
        <taxon>Synergistia</taxon>
        <taxon>Synergistales</taxon>
        <taxon>Synergistaceae</taxon>
        <taxon>Thermanaerovibrio</taxon>
    </lineage>
</organism>
<reference evidence="2 3" key="1">
    <citation type="journal article" date="2009" name="Stand. Genomic Sci.">
        <title>Complete genome sequence of Thermanaerovibrio acidaminovorans type strain (Su883).</title>
        <authorList>
            <person name="Chovatia M."/>
            <person name="Sikorski J."/>
            <person name="Schroder M."/>
            <person name="Lapidus A."/>
            <person name="Nolan M."/>
            <person name="Tice H."/>
            <person name="Glavina Del Rio T."/>
            <person name="Copeland A."/>
            <person name="Cheng J.F."/>
            <person name="Lucas S."/>
            <person name="Chen F."/>
            <person name="Bruce D."/>
            <person name="Goodwin L."/>
            <person name="Pitluck S."/>
            <person name="Ivanova N."/>
            <person name="Mavromatis K."/>
            <person name="Ovchinnikova G."/>
            <person name="Pati A."/>
            <person name="Chen A."/>
            <person name="Palaniappan K."/>
            <person name="Land M."/>
            <person name="Hauser L."/>
            <person name="Chang Y.J."/>
            <person name="Jeffries C.D."/>
            <person name="Chain P."/>
            <person name="Saunders E."/>
            <person name="Detter J.C."/>
            <person name="Brettin T."/>
            <person name="Rohde M."/>
            <person name="Goker M."/>
            <person name="Spring S."/>
            <person name="Bristow J."/>
            <person name="Markowitz V."/>
            <person name="Hugenholtz P."/>
            <person name="Kyrpides N.C."/>
            <person name="Klenk H.P."/>
            <person name="Eisen J.A."/>
        </authorList>
    </citation>
    <scope>NUCLEOTIDE SEQUENCE [LARGE SCALE GENOMIC DNA]</scope>
    <source>
        <strain evidence="3">ATCC 49978 / DSM 6589 / Su883</strain>
    </source>
</reference>
<dbReference type="Gene3D" id="3.40.50.720">
    <property type="entry name" value="NAD(P)-binding Rossmann-like Domain"/>
    <property type="match status" value="1"/>
</dbReference>
<dbReference type="PANTHER" id="PTHR43267">
    <property type="entry name" value="TRNA THREONYLCARBAMOYLADENOSINE DEHYDRATASE"/>
    <property type="match status" value="1"/>
</dbReference>
<dbReference type="EMBL" id="CP001818">
    <property type="protein sequence ID" value="ACZ19809.1"/>
    <property type="molecule type" value="Genomic_DNA"/>
</dbReference>
<evidence type="ECO:0000313" key="2">
    <source>
        <dbReference type="EMBL" id="ACZ19809.1"/>
    </source>
</evidence>
<dbReference type="AlphaFoldDB" id="D1B718"/>
<dbReference type="SUPFAM" id="SSF69572">
    <property type="entry name" value="Activating enzymes of the ubiquitin-like proteins"/>
    <property type="match status" value="1"/>
</dbReference>
<dbReference type="GO" id="GO:0008641">
    <property type="term" value="F:ubiquitin-like modifier activating enzyme activity"/>
    <property type="evidence" value="ECO:0007669"/>
    <property type="project" value="InterPro"/>
</dbReference>
<dbReference type="GO" id="GO:0061503">
    <property type="term" value="F:tRNA threonylcarbamoyladenosine dehydratase"/>
    <property type="evidence" value="ECO:0007669"/>
    <property type="project" value="TreeGrafter"/>
</dbReference>
<dbReference type="Proteomes" id="UP000002030">
    <property type="component" value="Chromosome"/>
</dbReference>
<name>D1B718_THEAS</name>
<dbReference type="eggNOG" id="COG0476">
    <property type="taxonomic scope" value="Bacteria"/>
</dbReference>
<dbReference type="InterPro" id="IPR045886">
    <property type="entry name" value="ThiF/MoeB/HesA"/>
</dbReference>
<dbReference type="STRING" id="525903.Taci_1588"/>
<dbReference type="InterPro" id="IPR035985">
    <property type="entry name" value="Ubiquitin-activating_enz"/>
</dbReference>
<dbReference type="RefSeq" id="WP_012870318.1">
    <property type="nucleotide sequence ID" value="NC_013522.1"/>
</dbReference>
<accession>D1B718</accession>